<keyword evidence="5 7" id="KW-0067">ATP-binding</keyword>
<dbReference type="FunFam" id="3.50.7.10:FF:000004">
    <property type="entry name" value="T-complex protein 1 subunit zeta"/>
    <property type="match status" value="1"/>
</dbReference>
<dbReference type="GO" id="GO:0005737">
    <property type="term" value="C:cytoplasm"/>
    <property type="evidence" value="ECO:0007669"/>
    <property type="project" value="UniProtKB-SubCell"/>
</dbReference>
<keyword evidence="8" id="KW-0175">Coiled coil</keyword>
<dbReference type="GO" id="GO:0016887">
    <property type="term" value="F:ATP hydrolysis activity"/>
    <property type="evidence" value="ECO:0007669"/>
    <property type="project" value="InterPro"/>
</dbReference>
<feature type="compositionally biased region" description="Basic and acidic residues" evidence="9">
    <location>
        <begin position="754"/>
        <end position="770"/>
    </location>
</feature>
<feature type="coiled-coil region" evidence="8">
    <location>
        <begin position="638"/>
        <end position="665"/>
    </location>
</feature>
<dbReference type="Gene3D" id="3.30.260.10">
    <property type="entry name" value="TCP-1-like chaperonin intermediate domain"/>
    <property type="match status" value="1"/>
</dbReference>
<evidence type="ECO:0000256" key="4">
    <source>
        <dbReference type="ARBA" id="ARBA00022741"/>
    </source>
</evidence>
<dbReference type="PROSITE" id="PS00995">
    <property type="entry name" value="TCP1_3"/>
    <property type="match status" value="1"/>
</dbReference>
<dbReference type="InterPro" id="IPR019315">
    <property type="entry name" value="MMTA2_N"/>
</dbReference>
<evidence type="ECO:0000256" key="6">
    <source>
        <dbReference type="ARBA" id="ARBA00023186"/>
    </source>
</evidence>
<evidence type="ECO:0000313" key="11">
    <source>
        <dbReference type="EMBL" id="KAK1947188.1"/>
    </source>
</evidence>
<feature type="compositionally biased region" description="Basic and acidic residues" evidence="9">
    <location>
        <begin position="854"/>
        <end position="863"/>
    </location>
</feature>
<dbReference type="PANTHER" id="PTHR11353">
    <property type="entry name" value="CHAPERONIN"/>
    <property type="match status" value="1"/>
</dbReference>
<dbReference type="GO" id="GO:0051082">
    <property type="term" value="F:unfolded protein binding"/>
    <property type="evidence" value="ECO:0007669"/>
    <property type="project" value="InterPro"/>
</dbReference>
<evidence type="ECO:0000259" key="10">
    <source>
        <dbReference type="Pfam" id="PF10159"/>
    </source>
</evidence>
<dbReference type="Pfam" id="PF10159">
    <property type="entry name" value="MMtag"/>
    <property type="match status" value="1"/>
</dbReference>
<dbReference type="GO" id="GO:0140662">
    <property type="term" value="F:ATP-dependent protein folding chaperone"/>
    <property type="evidence" value="ECO:0007669"/>
    <property type="project" value="InterPro"/>
</dbReference>
<keyword evidence="6 7" id="KW-0143">Chaperone</keyword>
<comment type="similarity">
    <text evidence="2 7">Belongs to the TCP-1 chaperonin family.</text>
</comment>
<protein>
    <submittedName>
        <fullName evidence="11">T-complex protein 1 subunit zeta</fullName>
    </submittedName>
</protein>
<feature type="compositionally biased region" description="Basic residues" evidence="9">
    <location>
        <begin position="864"/>
        <end position="873"/>
    </location>
</feature>
<dbReference type="NCBIfam" id="TIGR02347">
    <property type="entry name" value="chap_CCT_zeta"/>
    <property type="match status" value="1"/>
</dbReference>
<dbReference type="FunFam" id="3.30.260.10:FF:000017">
    <property type="entry name" value="T-complex protein 1 subunit zeta"/>
    <property type="match status" value="1"/>
</dbReference>
<feature type="compositionally biased region" description="Basic residues" evidence="9">
    <location>
        <begin position="833"/>
        <end position="844"/>
    </location>
</feature>
<evidence type="ECO:0000256" key="8">
    <source>
        <dbReference type="SAM" id="Coils"/>
    </source>
</evidence>
<dbReference type="AlphaFoldDB" id="A0AAD9GZN2"/>
<feature type="region of interest" description="Disordered" evidence="9">
    <location>
        <begin position="739"/>
        <end position="909"/>
    </location>
</feature>
<feature type="compositionally biased region" description="Basic residues" evidence="9">
    <location>
        <begin position="771"/>
        <end position="790"/>
    </location>
</feature>
<dbReference type="NCBIfam" id="NF041083">
    <property type="entry name" value="thermosome_beta"/>
    <property type="match status" value="1"/>
</dbReference>
<evidence type="ECO:0000256" key="7">
    <source>
        <dbReference type="RuleBase" id="RU004187"/>
    </source>
</evidence>
<dbReference type="PROSITE" id="PS00751">
    <property type="entry name" value="TCP1_2"/>
    <property type="match status" value="1"/>
</dbReference>
<comment type="caution">
    <text evidence="11">The sequence shown here is derived from an EMBL/GenBank/DDBJ whole genome shotgun (WGS) entry which is preliminary data.</text>
</comment>
<sequence length="909" mass="101285">MSYRGMNPNAEIVSKSQALMVNVSAAKGLQGVLKSNLGPRGTLKMLVGGAGQIKLTKDGNVLLHEMQIQHPTAALIARAATAQDDVTGDGTTSTVLFIGELLKQAERFLADGLHPRILSEGFELAKDEALRVLDDMKITPEDILKDRELLCSVARTSLRTKLDQKLADQLTEIITDAVLTIAVPDRPIDLHMIEIMHMMHQSSSDTRLVKGLVLDHGSRHPDMPTSLENCYIMTCNVSLEYEKSEVNSGFFYNSADQREKMVEAERKFTDDKVRQIIELKREVCTEENKKSFVIINQKGIDPLSLDMLAKEGILALRRAKRRNMERITLACGGMPINSTDDMDESMLGYAGKVYEQTLGEERYTFVEDVAHPKSCTILIKGPNEHTIAQIKDAIRDGVRAVNNAVEDKGVVPGAAAFELTAHEALNKFKGTVKGRAKLGVQAFADALLVIPKVLAENSGLDVQDTLIAVQEEHQNSGMPVGIDLFSGEPMLPEQEGIWDNYRVKRQFIHLATTLASQLLLVDEVMRAGKQMGGGGMAEQLEGSGPPPVTLPLLPSAKMPPPLLVVPLLPVMATRGPSKAEEMSFGKTNYRVGGTRGGADQFKWEDVKNDKYRENYLGHSVQAPVGRWQKGKDLTWYAKASKSERAEALQAELALAKQRDEDLMNDALGIAPKKRHEPTGGLSASEMKELLKRGEAERDGLDVERVEGLGAAPVEASGFETGPKRTLAERYKDQLGKTDTTYALPGTINEQMTENESKAARKEARKAEKAAKKLKKKEKKERKKEKKAKRHRDFDSDEEDEKTMQRHRHQLRTDEKNSSRSRSPPRISRDAARRSRSANRQRRIGRMCSRSQSPADRHRYENSPRRRAISRGRSRSPGSPSSRSRHHRHQSSLSPARRRRSRSRSRSRRH</sequence>
<dbReference type="InterPro" id="IPR012722">
    <property type="entry name" value="Chap_CCT_zeta"/>
</dbReference>
<dbReference type="PRINTS" id="PR00304">
    <property type="entry name" value="TCOMPLEXTCP1"/>
</dbReference>
<reference evidence="11" key="1">
    <citation type="submission" date="2023-08" db="EMBL/GenBank/DDBJ databases">
        <title>Reference Genome Resource for the Citrus Pathogen Phytophthora citrophthora.</title>
        <authorList>
            <person name="Moller H."/>
            <person name="Coetzee B."/>
            <person name="Rose L.J."/>
            <person name="Van Niekerk J.M."/>
        </authorList>
    </citation>
    <scope>NUCLEOTIDE SEQUENCE</scope>
    <source>
        <strain evidence="11">STE-U-9442</strain>
    </source>
</reference>
<dbReference type="Gene3D" id="1.10.560.10">
    <property type="entry name" value="GroEL-like equatorial domain"/>
    <property type="match status" value="1"/>
</dbReference>
<dbReference type="InterPro" id="IPR017998">
    <property type="entry name" value="Chaperone_TCP-1"/>
</dbReference>
<dbReference type="Pfam" id="PF00118">
    <property type="entry name" value="Cpn60_TCP1"/>
    <property type="match status" value="1"/>
</dbReference>
<dbReference type="CDD" id="cd03342">
    <property type="entry name" value="TCP1_zeta"/>
    <property type="match status" value="1"/>
</dbReference>
<comment type="subcellular location">
    <subcellularLocation>
        <location evidence="1">Cytoplasm</location>
    </subcellularLocation>
</comment>
<dbReference type="FunFam" id="1.10.560.10:FF:000058">
    <property type="entry name" value="T-complex protein 1 subunit zeta"/>
    <property type="match status" value="1"/>
</dbReference>
<evidence type="ECO:0000256" key="2">
    <source>
        <dbReference type="ARBA" id="ARBA00008020"/>
    </source>
</evidence>
<dbReference type="InterPro" id="IPR002194">
    <property type="entry name" value="Chaperonin_TCP-1_CS"/>
</dbReference>
<dbReference type="SUPFAM" id="SSF52029">
    <property type="entry name" value="GroEL apical domain-like"/>
    <property type="match status" value="1"/>
</dbReference>
<evidence type="ECO:0000256" key="1">
    <source>
        <dbReference type="ARBA" id="ARBA00004496"/>
    </source>
</evidence>
<keyword evidence="4 7" id="KW-0547">Nucleotide-binding</keyword>
<feature type="domain" description="Multiple myeloma tumor-associated protein 2-like N-terminal" evidence="10">
    <location>
        <begin position="593"/>
        <end position="668"/>
    </location>
</feature>
<dbReference type="Gene3D" id="3.50.7.10">
    <property type="entry name" value="GroEL"/>
    <property type="match status" value="1"/>
</dbReference>
<keyword evidence="3" id="KW-0963">Cytoplasm</keyword>
<organism evidence="11 12">
    <name type="scientific">Phytophthora citrophthora</name>
    <dbReference type="NCBI Taxonomy" id="4793"/>
    <lineage>
        <taxon>Eukaryota</taxon>
        <taxon>Sar</taxon>
        <taxon>Stramenopiles</taxon>
        <taxon>Oomycota</taxon>
        <taxon>Peronosporomycetes</taxon>
        <taxon>Peronosporales</taxon>
        <taxon>Peronosporaceae</taxon>
        <taxon>Phytophthora</taxon>
    </lineage>
</organism>
<name>A0AAD9GZN2_9STRA</name>
<dbReference type="InterPro" id="IPR053374">
    <property type="entry name" value="TCP-1_chaperonin"/>
</dbReference>
<dbReference type="Proteomes" id="UP001259832">
    <property type="component" value="Unassembled WGS sequence"/>
</dbReference>
<evidence type="ECO:0000256" key="5">
    <source>
        <dbReference type="ARBA" id="ARBA00022840"/>
    </source>
</evidence>
<dbReference type="GO" id="GO:0005524">
    <property type="term" value="F:ATP binding"/>
    <property type="evidence" value="ECO:0007669"/>
    <property type="project" value="UniProtKB-KW"/>
</dbReference>
<proteinExistence type="inferred from homology"/>
<accession>A0AAD9GZN2</accession>
<keyword evidence="12" id="KW-1185">Reference proteome</keyword>
<feature type="compositionally biased region" description="Basic residues" evidence="9">
    <location>
        <begin position="882"/>
        <end position="909"/>
    </location>
</feature>
<dbReference type="InterPro" id="IPR027409">
    <property type="entry name" value="GroEL-like_apical_dom_sf"/>
</dbReference>
<dbReference type="PROSITE" id="PS00750">
    <property type="entry name" value="TCP1_1"/>
    <property type="match status" value="1"/>
</dbReference>
<evidence type="ECO:0000313" key="12">
    <source>
        <dbReference type="Proteomes" id="UP001259832"/>
    </source>
</evidence>
<evidence type="ECO:0000256" key="3">
    <source>
        <dbReference type="ARBA" id="ARBA00022490"/>
    </source>
</evidence>
<dbReference type="InterPro" id="IPR027410">
    <property type="entry name" value="TCP-1-like_intermed_sf"/>
</dbReference>
<dbReference type="FunFam" id="1.10.560.10:FF:000038">
    <property type="entry name" value="Chaperonin containing TCP1 subunit 6B"/>
    <property type="match status" value="1"/>
</dbReference>
<dbReference type="InterPro" id="IPR027413">
    <property type="entry name" value="GROEL-like_equatorial_sf"/>
</dbReference>
<evidence type="ECO:0000256" key="9">
    <source>
        <dbReference type="SAM" id="MobiDB-lite"/>
    </source>
</evidence>
<dbReference type="EMBL" id="JASMQC010000002">
    <property type="protein sequence ID" value="KAK1947188.1"/>
    <property type="molecule type" value="Genomic_DNA"/>
</dbReference>
<gene>
    <name evidence="11" type="ORF">P3T76_001198</name>
</gene>
<dbReference type="SUPFAM" id="SSF54849">
    <property type="entry name" value="GroEL-intermediate domain like"/>
    <property type="match status" value="1"/>
</dbReference>
<dbReference type="InterPro" id="IPR002423">
    <property type="entry name" value="Cpn60/GroEL/TCP-1"/>
</dbReference>
<dbReference type="SUPFAM" id="SSF48592">
    <property type="entry name" value="GroEL equatorial domain-like"/>
    <property type="match status" value="1"/>
</dbReference>